<protein>
    <submittedName>
        <fullName evidence="6">DeoR/GlpR transcriptional regulator</fullName>
    </submittedName>
</protein>
<dbReference type="InterPro" id="IPR001034">
    <property type="entry name" value="DeoR_HTH"/>
</dbReference>
<keyword evidence="7" id="KW-1185">Reference proteome</keyword>
<dbReference type="Gene3D" id="3.40.50.1360">
    <property type="match status" value="1"/>
</dbReference>
<dbReference type="SMART" id="SM00420">
    <property type="entry name" value="HTH_DEOR"/>
    <property type="match status" value="1"/>
</dbReference>
<evidence type="ECO:0000313" key="6">
    <source>
        <dbReference type="EMBL" id="RKP53714.1"/>
    </source>
</evidence>
<sequence length="363" mass="39310">MVKCQLNDKDVIIEVFKRARRPPRKTAPAPPGRARRRIGQIGNHAVHRGEPDPSIAEPVRHGHRHAVAMHATASRHRLECSTLNIGCSIAAIARPSPAIATTPHRPMASKEQRSDQILELVDSRHFMSIGDLAKALTVSEMTIRRDVRDLADAGKVRTVYGGVASLENGGATSSYNAQTEHGQHVDEKRRIAQAACALLTPGDVVILDSGTTVQQLAECLPADGTYTFICYSLNTINVLAKRENTTVISLGGVLSPKSYTFSGPDAILAMNRYRANKAFIGATGYELKQGLTCSYVEDCSWKQAAMQSSVESILLVDSSKFGKVSTCSFAGVEHFDTVITDAGIPDRYRYDLEAKGPKLVIAG</sequence>
<dbReference type="SUPFAM" id="SSF46785">
    <property type="entry name" value="Winged helix' DNA-binding domain"/>
    <property type="match status" value="1"/>
</dbReference>
<dbReference type="InterPro" id="IPR050313">
    <property type="entry name" value="Carb_Metab_HTH_regulators"/>
</dbReference>
<dbReference type="PRINTS" id="PR00037">
    <property type="entry name" value="HTHLACR"/>
</dbReference>
<reference evidence="6 7" key="1">
    <citation type="submission" date="2018-10" db="EMBL/GenBank/DDBJ databases">
        <title>Robbsia sp. DHC34, isolated from soil.</title>
        <authorList>
            <person name="Gao Z.-H."/>
            <person name="Qiu L.-H."/>
        </authorList>
    </citation>
    <scope>NUCLEOTIDE SEQUENCE [LARGE SCALE GENOMIC DNA]</scope>
    <source>
        <strain evidence="6 7">DHC34</strain>
    </source>
</reference>
<evidence type="ECO:0000259" key="5">
    <source>
        <dbReference type="PROSITE" id="PS51000"/>
    </source>
</evidence>
<dbReference type="PANTHER" id="PTHR30363">
    <property type="entry name" value="HTH-TYPE TRANSCRIPTIONAL REGULATOR SRLR-RELATED"/>
    <property type="match status" value="1"/>
</dbReference>
<dbReference type="Pfam" id="PF00455">
    <property type="entry name" value="DeoRC"/>
    <property type="match status" value="1"/>
</dbReference>
<proteinExistence type="predicted"/>
<evidence type="ECO:0000313" key="7">
    <source>
        <dbReference type="Proteomes" id="UP000270342"/>
    </source>
</evidence>
<dbReference type="Gene3D" id="1.10.10.10">
    <property type="entry name" value="Winged helix-like DNA-binding domain superfamily/Winged helix DNA-binding domain"/>
    <property type="match status" value="1"/>
</dbReference>
<accession>A0A494XV52</accession>
<dbReference type="EMBL" id="RBZU01000006">
    <property type="protein sequence ID" value="RKP53714.1"/>
    <property type="molecule type" value="Genomic_DNA"/>
</dbReference>
<dbReference type="Pfam" id="PF08220">
    <property type="entry name" value="HTH_DeoR"/>
    <property type="match status" value="1"/>
</dbReference>
<dbReference type="PROSITE" id="PS00894">
    <property type="entry name" value="HTH_DEOR_1"/>
    <property type="match status" value="1"/>
</dbReference>
<comment type="caution">
    <text evidence="6">The sequence shown here is derived from an EMBL/GenBank/DDBJ whole genome shotgun (WGS) entry which is preliminary data.</text>
</comment>
<gene>
    <name evidence="6" type="ORF">D7S86_15755</name>
</gene>
<feature type="region of interest" description="Disordered" evidence="4">
    <location>
        <begin position="20"/>
        <end position="55"/>
    </location>
</feature>
<dbReference type="InterPro" id="IPR037171">
    <property type="entry name" value="NagB/RpiA_transferase-like"/>
</dbReference>
<evidence type="ECO:0000256" key="3">
    <source>
        <dbReference type="ARBA" id="ARBA00023163"/>
    </source>
</evidence>
<dbReference type="PROSITE" id="PS51000">
    <property type="entry name" value="HTH_DEOR_2"/>
    <property type="match status" value="1"/>
</dbReference>
<organism evidence="6 7">
    <name type="scientific">Pararobbsia silviterrae</name>
    <dbReference type="NCBI Taxonomy" id="1792498"/>
    <lineage>
        <taxon>Bacteria</taxon>
        <taxon>Pseudomonadati</taxon>
        <taxon>Pseudomonadota</taxon>
        <taxon>Betaproteobacteria</taxon>
        <taxon>Burkholderiales</taxon>
        <taxon>Burkholderiaceae</taxon>
        <taxon>Pararobbsia</taxon>
    </lineage>
</organism>
<dbReference type="InterPro" id="IPR018356">
    <property type="entry name" value="Tscrpt_reg_HTH_DeoR_CS"/>
</dbReference>
<dbReference type="GO" id="GO:0003677">
    <property type="term" value="F:DNA binding"/>
    <property type="evidence" value="ECO:0007669"/>
    <property type="project" value="UniProtKB-KW"/>
</dbReference>
<dbReference type="GO" id="GO:0003700">
    <property type="term" value="F:DNA-binding transcription factor activity"/>
    <property type="evidence" value="ECO:0007669"/>
    <property type="project" value="InterPro"/>
</dbReference>
<feature type="domain" description="HTH deoR-type" evidence="5">
    <location>
        <begin position="110"/>
        <end position="165"/>
    </location>
</feature>
<dbReference type="Proteomes" id="UP000270342">
    <property type="component" value="Unassembled WGS sequence"/>
</dbReference>
<keyword evidence="3" id="KW-0804">Transcription</keyword>
<dbReference type="InterPro" id="IPR036388">
    <property type="entry name" value="WH-like_DNA-bd_sf"/>
</dbReference>
<name>A0A494XV52_9BURK</name>
<dbReference type="InterPro" id="IPR014036">
    <property type="entry name" value="DeoR-like_C"/>
</dbReference>
<dbReference type="SUPFAM" id="SSF100950">
    <property type="entry name" value="NagB/RpiA/CoA transferase-like"/>
    <property type="match status" value="1"/>
</dbReference>
<evidence type="ECO:0000256" key="4">
    <source>
        <dbReference type="SAM" id="MobiDB-lite"/>
    </source>
</evidence>
<dbReference type="AlphaFoldDB" id="A0A494XV52"/>
<dbReference type="SMART" id="SM01134">
    <property type="entry name" value="DeoRC"/>
    <property type="match status" value="1"/>
</dbReference>
<dbReference type="PANTHER" id="PTHR30363:SF44">
    <property type="entry name" value="AGA OPERON TRANSCRIPTIONAL REPRESSOR-RELATED"/>
    <property type="match status" value="1"/>
</dbReference>
<evidence type="ECO:0000256" key="2">
    <source>
        <dbReference type="ARBA" id="ARBA00023125"/>
    </source>
</evidence>
<dbReference type="InterPro" id="IPR036390">
    <property type="entry name" value="WH_DNA-bd_sf"/>
</dbReference>
<keyword evidence="2" id="KW-0238">DNA-binding</keyword>
<evidence type="ECO:0000256" key="1">
    <source>
        <dbReference type="ARBA" id="ARBA00023015"/>
    </source>
</evidence>
<keyword evidence="1" id="KW-0805">Transcription regulation</keyword>